<gene>
    <name evidence="2" type="ORF">H8B17_20255</name>
</gene>
<evidence type="ECO:0000313" key="2">
    <source>
        <dbReference type="EMBL" id="MBD1427918.1"/>
    </source>
</evidence>
<keyword evidence="2" id="KW-0503">Monooxygenase</keyword>
<reference evidence="2 3" key="1">
    <citation type="submission" date="2020-08" db="EMBL/GenBank/DDBJ databases">
        <title>Sphingobacterium sp. DN00404 isolated from aquaculture water.</title>
        <authorList>
            <person name="Zhang M."/>
        </authorList>
    </citation>
    <scope>NUCLEOTIDE SEQUENCE [LARGE SCALE GENOMIC DNA]</scope>
    <source>
        <strain evidence="2 3">KCTC 32294</strain>
    </source>
</reference>
<comment type="caution">
    <text evidence="2">The sequence shown here is derived from an EMBL/GenBank/DDBJ whole genome shotgun (WGS) entry which is preliminary data.</text>
</comment>
<keyword evidence="2" id="KW-0560">Oxidoreductase</keyword>
<evidence type="ECO:0000259" key="1">
    <source>
        <dbReference type="PROSITE" id="PS51725"/>
    </source>
</evidence>
<dbReference type="SUPFAM" id="SSF54909">
    <property type="entry name" value="Dimeric alpha+beta barrel"/>
    <property type="match status" value="1"/>
</dbReference>
<name>A0ABR7Y9J9_9SPHI</name>
<sequence length="94" mass="11208">MIYITAIIKAKVEYREEVSKALQHMVTKTREEKACIQYDLHQGQDDENTFIFYEIWKDQEGLDKHNKQPYILAFGELAQEKLQENPQIYLTDKI</sequence>
<protein>
    <submittedName>
        <fullName evidence="2">Antibiotic biosynthesis monooxygenase</fullName>
    </submittedName>
</protein>
<proteinExistence type="predicted"/>
<dbReference type="GO" id="GO:0004497">
    <property type="term" value="F:monooxygenase activity"/>
    <property type="evidence" value="ECO:0007669"/>
    <property type="project" value="UniProtKB-KW"/>
</dbReference>
<keyword evidence="3" id="KW-1185">Reference proteome</keyword>
<dbReference type="Pfam" id="PF03992">
    <property type="entry name" value="ABM"/>
    <property type="match status" value="1"/>
</dbReference>
<dbReference type="PROSITE" id="PS51725">
    <property type="entry name" value="ABM"/>
    <property type="match status" value="1"/>
</dbReference>
<evidence type="ECO:0000313" key="3">
    <source>
        <dbReference type="Proteomes" id="UP000606494"/>
    </source>
</evidence>
<dbReference type="PANTHER" id="PTHR33336">
    <property type="entry name" value="QUINOL MONOOXYGENASE YGIN-RELATED"/>
    <property type="match status" value="1"/>
</dbReference>
<dbReference type="Gene3D" id="3.30.70.100">
    <property type="match status" value="1"/>
</dbReference>
<dbReference type="RefSeq" id="WP_190311061.1">
    <property type="nucleotide sequence ID" value="NZ_JACNYK010000010.1"/>
</dbReference>
<dbReference type="EMBL" id="JACNYK010000010">
    <property type="protein sequence ID" value="MBD1427918.1"/>
    <property type="molecule type" value="Genomic_DNA"/>
</dbReference>
<dbReference type="PANTHER" id="PTHR33336:SF3">
    <property type="entry name" value="ABM DOMAIN-CONTAINING PROTEIN"/>
    <property type="match status" value="1"/>
</dbReference>
<dbReference type="InterPro" id="IPR050744">
    <property type="entry name" value="AI-2_Isomerase_LsrG"/>
</dbReference>
<dbReference type="InterPro" id="IPR007138">
    <property type="entry name" value="ABM_dom"/>
</dbReference>
<accession>A0ABR7Y9J9</accession>
<dbReference type="InterPro" id="IPR011008">
    <property type="entry name" value="Dimeric_a/b-barrel"/>
</dbReference>
<feature type="domain" description="ABM" evidence="1">
    <location>
        <begin position="2"/>
        <end position="90"/>
    </location>
</feature>
<dbReference type="Proteomes" id="UP000606494">
    <property type="component" value="Unassembled WGS sequence"/>
</dbReference>
<organism evidence="2 3">
    <name type="scientific">Sphingobacterium arenae</name>
    <dbReference type="NCBI Taxonomy" id="1280598"/>
    <lineage>
        <taxon>Bacteria</taxon>
        <taxon>Pseudomonadati</taxon>
        <taxon>Bacteroidota</taxon>
        <taxon>Sphingobacteriia</taxon>
        <taxon>Sphingobacteriales</taxon>
        <taxon>Sphingobacteriaceae</taxon>
        <taxon>Sphingobacterium</taxon>
    </lineage>
</organism>